<keyword evidence="3 6" id="KW-0479">Metal-binding</keyword>
<dbReference type="InterPro" id="IPR005843">
    <property type="entry name" value="A-D-PHexomutase_C"/>
</dbReference>
<dbReference type="CDD" id="cd05802">
    <property type="entry name" value="GlmM"/>
    <property type="match status" value="1"/>
</dbReference>
<dbReference type="SUPFAM" id="SSF53738">
    <property type="entry name" value="Phosphoglucomutase, first 3 domains"/>
    <property type="match status" value="3"/>
</dbReference>
<feature type="binding site" evidence="6">
    <location>
        <position position="240"/>
    </location>
    <ligand>
        <name>Mg(2+)</name>
        <dbReference type="ChEBI" id="CHEBI:18420"/>
    </ligand>
</feature>
<evidence type="ECO:0000256" key="4">
    <source>
        <dbReference type="ARBA" id="ARBA00022842"/>
    </source>
</evidence>
<dbReference type="EC" id="5.4.2.10" evidence="6"/>
<dbReference type="SUPFAM" id="SSF55957">
    <property type="entry name" value="Phosphoglucomutase, C-terminal domain"/>
    <property type="match status" value="1"/>
</dbReference>
<accession>A0ABM5UUW2</accession>
<protein>
    <recommendedName>
        <fullName evidence="6">Phosphoglucosamine mutase</fullName>
        <ecNumber evidence="6">5.4.2.10</ecNumber>
    </recommendedName>
</protein>
<comment type="function">
    <text evidence="6">Catalyzes the conversion of glucosamine-6-phosphate to glucosamine-1-phosphate.</text>
</comment>
<dbReference type="PANTHER" id="PTHR42946:SF1">
    <property type="entry name" value="PHOSPHOGLUCOMUTASE (ALPHA-D-GLUCOSE-1,6-BISPHOSPHATE-DEPENDENT)"/>
    <property type="match status" value="1"/>
</dbReference>
<organism evidence="11 12">
    <name type="scientific">Candidatus Coxiella mudrowiae</name>
    <dbReference type="NCBI Taxonomy" id="2054173"/>
    <lineage>
        <taxon>Bacteria</taxon>
        <taxon>Pseudomonadati</taxon>
        <taxon>Pseudomonadota</taxon>
        <taxon>Gammaproteobacteria</taxon>
        <taxon>Legionellales</taxon>
        <taxon>Coxiellaceae</taxon>
        <taxon>Coxiella</taxon>
    </lineage>
</organism>
<evidence type="ECO:0000259" key="8">
    <source>
        <dbReference type="Pfam" id="PF02878"/>
    </source>
</evidence>
<dbReference type="InterPro" id="IPR005846">
    <property type="entry name" value="A-D-PHexomutase_a/b/a-III"/>
</dbReference>
<evidence type="ECO:0000256" key="2">
    <source>
        <dbReference type="ARBA" id="ARBA00022553"/>
    </source>
</evidence>
<keyword evidence="4 6" id="KW-0460">Magnesium</keyword>
<dbReference type="Pfam" id="PF02880">
    <property type="entry name" value="PGM_PMM_III"/>
    <property type="match status" value="1"/>
</dbReference>
<dbReference type="NCBIfam" id="NF008139">
    <property type="entry name" value="PRK10887.1"/>
    <property type="match status" value="1"/>
</dbReference>
<gene>
    <name evidence="6 11" type="primary">glmM</name>
    <name evidence="11" type="ORF">CleRT_11280</name>
</gene>
<dbReference type="HAMAP" id="MF_01554_B">
    <property type="entry name" value="GlmM_B"/>
    <property type="match status" value="1"/>
</dbReference>
<evidence type="ECO:0000259" key="9">
    <source>
        <dbReference type="Pfam" id="PF02879"/>
    </source>
</evidence>
<dbReference type="Proteomes" id="UP000063965">
    <property type="component" value="Chromosome"/>
</dbReference>
<comment type="PTM">
    <text evidence="6">Activated by phosphorylation.</text>
</comment>
<feature type="modified residue" description="Phosphoserine" evidence="6">
    <location>
        <position position="101"/>
    </location>
</feature>
<dbReference type="Pfam" id="PF00408">
    <property type="entry name" value="PGM_PMM_IV"/>
    <property type="match status" value="1"/>
</dbReference>
<dbReference type="RefSeq" id="WP_048875416.1">
    <property type="nucleotide sequence ID" value="NZ_CP011126.1"/>
</dbReference>
<feature type="domain" description="Alpha-D-phosphohexomutase alpha/beta/alpha" evidence="8">
    <location>
        <begin position="4"/>
        <end position="134"/>
    </location>
</feature>
<dbReference type="Gene3D" id="3.40.120.10">
    <property type="entry name" value="Alpha-D-Glucose-1,6-Bisphosphate, subunit A, domain 3"/>
    <property type="match status" value="3"/>
</dbReference>
<evidence type="ECO:0000256" key="6">
    <source>
        <dbReference type="HAMAP-Rule" id="MF_01554"/>
    </source>
</evidence>
<dbReference type="PRINTS" id="PR00509">
    <property type="entry name" value="PGMPMM"/>
</dbReference>
<dbReference type="PANTHER" id="PTHR42946">
    <property type="entry name" value="PHOSPHOHEXOSE MUTASE"/>
    <property type="match status" value="1"/>
</dbReference>
<proteinExistence type="inferred from homology"/>
<evidence type="ECO:0000256" key="3">
    <source>
        <dbReference type="ARBA" id="ARBA00022723"/>
    </source>
</evidence>
<dbReference type="Pfam" id="PF02879">
    <property type="entry name" value="PGM_PMM_II"/>
    <property type="match status" value="1"/>
</dbReference>
<dbReference type="Gene3D" id="3.30.310.50">
    <property type="entry name" value="Alpha-D-phosphohexomutase, C-terminal domain"/>
    <property type="match status" value="1"/>
</dbReference>
<keyword evidence="2 6" id="KW-0597">Phosphoprotein</keyword>
<sequence length="458" mass="50147">MEKKYFGTDGIRGQVGKSLINAEFMLKLGWAVGKVLANSHSATVLIGKDTRISGYMIESALQAGLSAAGVNIKLTGPMPTPAIAYLTHSVRADAGIVISASHNSYPDNGVKFFNKDGFKLSDELELAIEDHIDKPMRTVSADRLGKAARMSEAHGRYIEFCKSTFPSNLSLKKLKIIVDCANGAAYSVAPSIFHELGADVIAIGDEPDGFNINHEYGATNTQKLQKSVLKHKANVGIAFDGDGDRLIMIDHHGVRVDGDELLCIMAIDRFHLKENCPLGVVGTIMSNLGLEQTLKRYHIAFERSRVGDRYVLELMQQKGWLLGGESSGHVVDLGFTTTGDGIITALQILRIMQQTNNSLSELKKVMVKHPQVLINVPVNGMLNMQHPTIEKAVAEAEKQLNGKGRVLLRPSGTEPVVRVMVEGHDEETIRKTAKMLVMVVNQLPYIKPDEIKIFTRQA</sequence>
<evidence type="ECO:0000259" key="7">
    <source>
        <dbReference type="Pfam" id="PF00408"/>
    </source>
</evidence>
<feature type="binding site" evidence="6">
    <location>
        <position position="242"/>
    </location>
    <ligand>
        <name>Mg(2+)</name>
        <dbReference type="ChEBI" id="CHEBI:18420"/>
    </ligand>
</feature>
<feature type="domain" description="Alpha-D-phosphohexomutase alpha/beta/alpha" evidence="10">
    <location>
        <begin position="257"/>
        <end position="364"/>
    </location>
</feature>
<keyword evidence="5 6" id="KW-0413">Isomerase</keyword>
<evidence type="ECO:0000259" key="10">
    <source>
        <dbReference type="Pfam" id="PF02880"/>
    </source>
</evidence>
<reference evidence="11 12" key="1">
    <citation type="journal article" date="2015" name="Genome Biol. Evol.">
        <title>Distinctive Genome Reduction Rates Revealed by Genomic Analyses of Two Coxiella-Like Endosymbionts in Ticks.</title>
        <authorList>
            <person name="Gottlieb Y."/>
            <person name="Lalzar I."/>
            <person name="Klasson L."/>
        </authorList>
    </citation>
    <scope>NUCLEOTIDE SEQUENCE [LARGE SCALE GENOMIC DNA]</scope>
    <source>
        <strain evidence="11 12">CRt</strain>
    </source>
</reference>
<comment type="cofactor">
    <cofactor evidence="6">
        <name>Mg(2+)</name>
        <dbReference type="ChEBI" id="CHEBI:18420"/>
    </cofactor>
    <text evidence="6">Binds 1 Mg(2+) ion per subunit.</text>
</comment>
<dbReference type="InterPro" id="IPR005841">
    <property type="entry name" value="Alpha-D-phosphohexomutase_SF"/>
</dbReference>
<feature type="domain" description="Alpha-D-phosphohexomutase alpha/beta/alpha" evidence="9">
    <location>
        <begin position="156"/>
        <end position="253"/>
    </location>
</feature>
<dbReference type="InterPro" id="IPR006352">
    <property type="entry name" value="GlmM_bact"/>
</dbReference>
<comment type="catalytic activity">
    <reaction evidence="6">
        <text>alpha-D-glucosamine 1-phosphate = D-glucosamine 6-phosphate</text>
        <dbReference type="Rhea" id="RHEA:23424"/>
        <dbReference type="ChEBI" id="CHEBI:58516"/>
        <dbReference type="ChEBI" id="CHEBI:58725"/>
        <dbReference type="EC" id="5.4.2.10"/>
    </reaction>
</comment>
<dbReference type="Pfam" id="PF02878">
    <property type="entry name" value="PGM_PMM_I"/>
    <property type="match status" value="1"/>
</dbReference>
<dbReference type="InterPro" id="IPR005844">
    <property type="entry name" value="A-D-PHexomutase_a/b/a-I"/>
</dbReference>
<keyword evidence="12" id="KW-1185">Reference proteome</keyword>
<dbReference type="InterPro" id="IPR050060">
    <property type="entry name" value="Phosphoglucosamine_mutase"/>
</dbReference>
<comment type="similarity">
    <text evidence="1 6">Belongs to the phosphohexose mutase family.</text>
</comment>
<evidence type="ECO:0000313" key="11">
    <source>
        <dbReference type="EMBL" id="AKQ33775.1"/>
    </source>
</evidence>
<evidence type="ECO:0000313" key="12">
    <source>
        <dbReference type="Proteomes" id="UP000063965"/>
    </source>
</evidence>
<dbReference type="NCBIfam" id="TIGR01455">
    <property type="entry name" value="glmM"/>
    <property type="match status" value="1"/>
</dbReference>
<dbReference type="EMBL" id="CP011126">
    <property type="protein sequence ID" value="AKQ33775.1"/>
    <property type="molecule type" value="Genomic_DNA"/>
</dbReference>
<dbReference type="InterPro" id="IPR016055">
    <property type="entry name" value="A-D-PHexomutase_a/b/a-I/II/III"/>
</dbReference>
<name>A0ABM5UUW2_9COXI</name>
<dbReference type="InterPro" id="IPR036900">
    <property type="entry name" value="A-D-PHexomutase_C_sf"/>
</dbReference>
<feature type="domain" description="Alpha-D-phosphohexomutase C-terminal" evidence="7">
    <location>
        <begin position="373"/>
        <end position="436"/>
    </location>
</feature>
<feature type="active site" description="Phosphoserine intermediate" evidence="6">
    <location>
        <position position="101"/>
    </location>
</feature>
<feature type="binding site" description="via phosphate group" evidence="6">
    <location>
        <position position="101"/>
    </location>
    <ligand>
        <name>Mg(2+)</name>
        <dbReference type="ChEBI" id="CHEBI:18420"/>
    </ligand>
</feature>
<evidence type="ECO:0000256" key="1">
    <source>
        <dbReference type="ARBA" id="ARBA00010231"/>
    </source>
</evidence>
<dbReference type="InterPro" id="IPR005845">
    <property type="entry name" value="A-D-PHexomutase_a/b/a-II"/>
</dbReference>
<evidence type="ECO:0000256" key="5">
    <source>
        <dbReference type="ARBA" id="ARBA00023235"/>
    </source>
</evidence>
<feature type="binding site" evidence="6">
    <location>
        <position position="244"/>
    </location>
    <ligand>
        <name>Mg(2+)</name>
        <dbReference type="ChEBI" id="CHEBI:18420"/>
    </ligand>
</feature>